<comment type="caution">
    <text evidence="1">The sequence shown here is derived from an EMBL/GenBank/DDBJ whole genome shotgun (WGS) entry which is preliminary data.</text>
</comment>
<dbReference type="AlphaFoldDB" id="H7EN47"/>
<evidence type="ECO:0000313" key="1">
    <source>
        <dbReference type="EMBL" id="EIC01111.1"/>
    </source>
</evidence>
<accession>H7EN47</accession>
<organism evidence="1 2">
    <name type="scientific">Treponema saccharophilum DSM 2985</name>
    <dbReference type="NCBI Taxonomy" id="907348"/>
    <lineage>
        <taxon>Bacteria</taxon>
        <taxon>Pseudomonadati</taxon>
        <taxon>Spirochaetota</taxon>
        <taxon>Spirochaetia</taxon>
        <taxon>Spirochaetales</taxon>
        <taxon>Treponemataceae</taxon>
        <taxon>Treponema</taxon>
    </lineage>
</organism>
<dbReference type="PATRIC" id="fig|907348.3.peg.2362"/>
<proteinExistence type="predicted"/>
<dbReference type="STRING" id="907348.TresaDRAFT_0936"/>
<protein>
    <submittedName>
        <fullName evidence="1">Uncharacterized protein</fullName>
    </submittedName>
</protein>
<name>H7EN47_9SPIR</name>
<evidence type="ECO:0000313" key="2">
    <source>
        <dbReference type="Proteomes" id="UP000003571"/>
    </source>
</evidence>
<reference evidence="1 2" key="1">
    <citation type="submission" date="2011-09" db="EMBL/GenBank/DDBJ databases">
        <title>The draft genome of Treponema saccharophilum DSM 2985.</title>
        <authorList>
            <consortium name="US DOE Joint Genome Institute (JGI-PGF)"/>
            <person name="Lucas S."/>
            <person name="Copeland A."/>
            <person name="Lapidus A."/>
            <person name="Glavina del Rio T."/>
            <person name="Dalin E."/>
            <person name="Tice H."/>
            <person name="Bruce D."/>
            <person name="Goodwin L."/>
            <person name="Pitluck S."/>
            <person name="Peters L."/>
            <person name="Kyrpides N."/>
            <person name="Mavromatis K."/>
            <person name="Ivanova N."/>
            <person name="Markowitz V."/>
            <person name="Cheng J.-F."/>
            <person name="Hugenholtz P."/>
            <person name="Woyke T."/>
            <person name="Wu D."/>
            <person name="Gronow S."/>
            <person name="Wellnitz S."/>
            <person name="Brambilla E."/>
            <person name="Klenk H.-P."/>
            <person name="Eisen J.A."/>
        </authorList>
    </citation>
    <scope>NUCLEOTIDE SEQUENCE [LARGE SCALE GENOMIC DNA]</scope>
    <source>
        <strain evidence="1 2">DSM 2985</strain>
    </source>
</reference>
<dbReference type="EMBL" id="AGRW01000052">
    <property type="protein sequence ID" value="EIC01111.1"/>
    <property type="molecule type" value="Genomic_DNA"/>
</dbReference>
<sequence length="171" mass="20186">MTTRIVTSAVYRFVMFLIQFAIFTVDTENICYEDGCCLRRRKGKNMLVTDFYEEKNCNTSIELIEALKTRSKTQSNEFELRTDSDYPYMTILIKNEYACVHFFDETNECGYYAYSENNDFKDDFIIFNIGSETSETEISKDLVISVEQAYEIAIEFFKSLKRSNTVKWFEL</sequence>
<keyword evidence="2" id="KW-1185">Reference proteome</keyword>
<dbReference type="Proteomes" id="UP000003571">
    <property type="component" value="Unassembled WGS sequence"/>
</dbReference>
<gene>
    <name evidence="1" type="ORF">TresaDRAFT_0936</name>
</gene>